<gene>
    <name evidence="5" type="ORF">CLV75_3872</name>
</gene>
<accession>A0A497YV59</accession>
<dbReference type="OrthoDB" id="9786584at2"/>
<dbReference type="AlphaFoldDB" id="A0A497YV59"/>
<evidence type="ECO:0000313" key="5">
    <source>
        <dbReference type="EMBL" id="RLJ99949.1"/>
    </source>
</evidence>
<dbReference type="PANTHER" id="PTHR43489:SF6">
    <property type="entry name" value="HYDROXYPYRUVATE ISOMERASE-RELATED"/>
    <property type="match status" value="1"/>
</dbReference>
<sequence>MPKFAANLSLLFTELPYLDRFSAAAQSGFTAVEILFPYDLAAKETRRALLANGLDLVLINAPPPNYTGGEPGYAAVPGGTARFQSDIRRVLRYAKVLMPQYIHVMAGYASGEEALACFVENLRWAADFAPDQMFTIEPLNPVSQPHYFLNDYELAAEVLDHVERPNVGLQYDSFHAQMIHGDALTIWDRFKAQIVHAQIGAAPDRSEPGRGEMDFAALFKAMDQSDYQGWVSAEYTPTTRRTQDTLIWLRQ</sequence>
<dbReference type="InterPro" id="IPR026040">
    <property type="entry name" value="HyI-like"/>
</dbReference>
<evidence type="ECO:0000256" key="1">
    <source>
        <dbReference type="ARBA" id="ARBA00023235"/>
    </source>
</evidence>
<dbReference type="Pfam" id="PF01261">
    <property type="entry name" value="AP_endonuc_2"/>
    <property type="match status" value="1"/>
</dbReference>
<evidence type="ECO:0000259" key="4">
    <source>
        <dbReference type="Pfam" id="PF01261"/>
    </source>
</evidence>
<dbReference type="PIRSF" id="PIRSF006241">
    <property type="entry name" value="HyI"/>
    <property type="match status" value="1"/>
</dbReference>
<evidence type="ECO:0000313" key="6">
    <source>
        <dbReference type="Proteomes" id="UP000271700"/>
    </source>
</evidence>
<keyword evidence="6" id="KW-1185">Reference proteome</keyword>
<comment type="similarity">
    <text evidence="2">Belongs to the hyi family.</text>
</comment>
<evidence type="ECO:0000256" key="2">
    <source>
        <dbReference type="PIRNR" id="PIRNR006241"/>
    </source>
</evidence>
<feature type="active site" description="Proton donor/acceptor" evidence="3">
    <location>
        <position position="234"/>
    </location>
</feature>
<protein>
    <submittedName>
        <fullName evidence="5">Hydroxypyruvate isomerase</fullName>
    </submittedName>
</protein>
<name>A0A497YV59_9RHOB</name>
<dbReference type="InterPro" id="IPR050417">
    <property type="entry name" value="Sugar_Epim/Isomerase"/>
</dbReference>
<dbReference type="GO" id="GO:0008903">
    <property type="term" value="F:hydroxypyruvate isomerase activity"/>
    <property type="evidence" value="ECO:0007669"/>
    <property type="project" value="TreeGrafter"/>
</dbReference>
<keyword evidence="1 2" id="KW-0413">Isomerase</keyword>
<comment type="caution">
    <text evidence="5">The sequence shown here is derived from an EMBL/GenBank/DDBJ whole genome shotgun (WGS) entry which is preliminary data.</text>
</comment>
<organism evidence="5 6">
    <name type="scientific">Ruegeria conchae</name>
    <dbReference type="NCBI Taxonomy" id="981384"/>
    <lineage>
        <taxon>Bacteria</taxon>
        <taxon>Pseudomonadati</taxon>
        <taxon>Pseudomonadota</taxon>
        <taxon>Alphaproteobacteria</taxon>
        <taxon>Rhodobacterales</taxon>
        <taxon>Roseobacteraceae</taxon>
        <taxon>Ruegeria</taxon>
    </lineage>
</organism>
<dbReference type="InterPro" id="IPR013022">
    <property type="entry name" value="Xyl_isomerase-like_TIM-brl"/>
</dbReference>
<dbReference type="GO" id="GO:0046487">
    <property type="term" value="P:glyoxylate metabolic process"/>
    <property type="evidence" value="ECO:0007669"/>
    <property type="project" value="TreeGrafter"/>
</dbReference>
<dbReference type="Gene3D" id="3.20.20.150">
    <property type="entry name" value="Divalent-metal-dependent TIM barrel enzymes"/>
    <property type="match status" value="1"/>
</dbReference>
<dbReference type="EMBL" id="RCCT01000007">
    <property type="protein sequence ID" value="RLJ99949.1"/>
    <property type="molecule type" value="Genomic_DNA"/>
</dbReference>
<dbReference type="InterPro" id="IPR036237">
    <property type="entry name" value="Xyl_isomerase-like_sf"/>
</dbReference>
<dbReference type="STRING" id="981384.GCA_000192475_03706"/>
<keyword evidence="5" id="KW-0670">Pyruvate</keyword>
<dbReference type="PANTHER" id="PTHR43489">
    <property type="entry name" value="ISOMERASE"/>
    <property type="match status" value="1"/>
</dbReference>
<evidence type="ECO:0000256" key="3">
    <source>
        <dbReference type="PIRSR" id="PIRSR006241-50"/>
    </source>
</evidence>
<reference evidence="5 6" key="1">
    <citation type="submission" date="2018-10" db="EMBL/GenBank/DDBJ databases">
        <title>Genomic Encyclopedia of Archaeal and Bacterial Type Strains, Phase II (KMG-II): from individual species to whole genera.</title>
        <authorList>
            <person name="Goeker M."/>
        </authorList>
    </citation>
    <scope>NUCLEOTIDE SEQUENCE [LARGE SCALE GENOMIC DNA]</scope>
    <source>
        <strain evidence="5 6">DSM 29317</strain>
    </source>
</reference>
<dbReference type="Proteomes" id="UP000271700">
    <property type="component" value="Unassembled WGS sequence"/>
</dbReference>
<proteinExistence type="inferred from homology"/>
<feature type="domain" description="Xylose isomerase-like TIM barrel" evidence="4">
    <location>
        <begin position="21"/>
        <end position="251"/>
    </location>
</feature>
<dbReference type="SUPFAM" id="SSF51658">
    <property type="entry name" value="Xylose isomerase-like"/>
    <property type="match status" value="1"/>
</dbReference>
<dbReference type="RefSeq" id="WP_010438392.1">
    <property type="nucleotide sequence ID" value="NZ_AEYW01000004.1"/>
</dbReference>
<feature type="active site" description="Proton donor/acceptor" evidence="3">
    <location>
        <position position="137"/>
    </location>
</feature>